<keyword evidence="1" id="KW-1133">Transmembrane helix</keyword>
<dbReference type="AlphaFoldDB" id="A0AAV2CTB5"/>
<feature type="transmembrane region" description="Helical" evidence="1">
    <location>
        <begin position="78"/>
        <end position="103"/>
    </location>
</feature>
<reference evidence="2 3" key="1">
    <citation type="submission" date="2024-04" db="EMBL/GenBank/DDBJ databases">
        <authorList>
            <person name="Fracassetti M."/>
        </authorList>
    </citation>
    <scope>NUCLEOTIDE SEQUENCE [LARGE SCALE GENOMIC DNA]</scope>
</reference>
<accession>A0AAV2CTB5</accession>
<evidence type="ECO:0000256" key="1">
    <source>
        <dbReference type="SAM" id="Phobius"/>
    </source>
</evidence>
<evidence type="ECO:0000313" key="2">
    <source>
        <dbReference type="EMBL" id="CAL1359550.1"/>
    </source>
</evidence>
<dbReference type="Proteomes" id="UP001497516">
    <property type="component" value="Chromosome 10"/>
</dbReference>
<keyword evidence="1" id="KW-0472">Membrane</keyword>
<proteinExistence type="predicted"/>
<keyword evidence="3" id="KW-1185">Reference proteome</keyword>
<protein>
    <submittedName>
        <fullName evidence="2">Uncharacterized protein</fullName>
    </submittedName>
</protein>
<dbReference type="EMBL" id="OZ034814">
    <property type="protein sequence ID" value="CAL1359550.1"/>
    <property type="molecule type" value="Genomic_DNA"/>
</dbReference>
<keyword evidence="1" id="KW-0812">Transmembrane</keyword>
<sequence length="122" mass="13633">MELDRGCNELNPARLDLKVVRWNGRIEDDRADVSNPWSVKVLQGGTRRRLMIMNPICLGYGVVPQDLIRRGNLVRIPLVWIVISFHLVLVLGLAAQIAVYALLRSQSSSLLSLKLATGAFKL</sequence>
<gene>
    <name evidence="2" type="ORF">LTRI10_LOCUS7028</name>
</gene>
<name>A0AAV2CTB5_9ROSI</name>
<organism evidence="2 3">
    <name type="scientific">Linum trigynum</name>
    <dbReference type="NCBI Taxonomy" id="586398"/>
    <lineage>
        <taxon>Eukaryota</taxon>
        <taxon>Viridiplantae</taxon>
        <taxon>Streptophyta</taxon>
        <taxon>Embryophyta</taxon>
        <taxon>Tracheophyta</taxon>
        <taxon>Spermatophyta</taxon>
        <taxon>Magnoliopsida</taxon>
        <taxon>eudicotyledons</taxon>
        <taxon>Gunneridae</taxon>
        <taxon>Pentapetalae</taxon>
        <taxon>rosids</taxon>
        <taxon>fabids</taxon>
        <taxon>Malpighiales</taxon>
        <taxon>Linaceae</taxon>
        <taxon>Linum</taxon>
    </lineage>
</organism>
<evidence type="ECO:0000313" key="3">
    <source>
        <dbReference type="Proteomes" id="UP001497516"/>
    </source>
</evidence>